<dbReference type="Pfam" id="PF01490">
    <property type="entry name" value="Aa_trans"/>
    <property type="match status" value="1"/>
</dbReference>
<dbReference type="GO" id="GO:0005774">
    <property type="term" value="C:vacuolar membrane"/>
    <property type="evidence" value="ECO:0007669"/>
    <property type="project" value="UniProtKB-SubCell"/>
</dbReference>
<dbReference type="eggNOG" id="KOG1304">
    <property type="taxonomic scope" value="Eukaryota"/>
</dbReference>
<evidence type="ECO:0000256" key="4">
    <source>
        <dbReference type="ARBA" id="ARBA00022989"/>
    </source>
</evidence>
<evidence type="ECO:0000256" key="7">
    <source>
        <dbReference type="SAM" id="Phobius"/>
    </source>
</evidence>
<name>K0KD75_WICCF</name>
<dbReference type="STRING" id="1206466.K0KD75"/>
<evidence type="ECO:0000256" key="1">
    <source>
        <dbReference type="ARBA" id="ARBA00004128"/>
    </source>
</evidence>
<feature type="transmembrane region" description="Helical" evidence="7">
    <location>
        <begin position="444"/>
        <end position="467"/>
    </location>
</feature>
<feature type="region of interest" description="Disordered" evidence="6">
    <location>
        <begin position="239"/>
        <end position="260"/>
    </location>
</feature>
<evidence type="ECO:0000256" key="2">
    <source>
        <dbReference type="ARBA" id="ARBA00008066"/>
    </source>
</evidence>
<feature type="transmembrane region" description="Helical" evidence="7">
    <location>
        <begin position="668"/>
        <end position="685"/>
    </location>
</feature>
<feature type="compositionally biased region" description="Polar residues" evidence="6">
    <location>
        <begin position="124"/>
        <end position="144"/>
    </location>
</feature>
<feature type="transmembrane region" description="Helical" evidence="7">
    <location>
        <begin position="725"/>
        <end position="745"/>
    </location>
</feature>
<feature type="domain" description="Amino acid transporter transmembrane" evidence="8">
    <location>
        <begin position="363"/>
        <end position="745"/>
    </location>
</feature>
<feature type="region of interest" description="Disordered" evidence="6">
    <location>
        <begin position="111"/>
        <end position="179"/>
    </location>
</feature>
<dbReference type="PANTHER" id="PTHR22950">
    <property type="entry name" value="AMINO ACID TRANSPORTER"/>
    <property type="match status" value="1"/>
</dbReference>
<dbReference type="HOGENOM" id="CLU_009646_3_2_1"/>
<dbReference type="FunCoup" id="K0KD75">
    <property type="interactions" value="550"/>
</dbReference>
<evidence type="ECO:0000256" key="6">
    <source>
        <dbReference type="SAM" id="MobiDB-lite"/>
    </source>
</evidence>
<organism evidence="9 10">
    <name type="scientific">Wickerhamomyces ciferrii (strain ATCC 14091 / BCRC 22168 / CBS 111 / JCM 3599 / NBRC 0793 / NRRL Y-1031 F-60-10)</name>
    <name type="common">Yeast</name>
    <name type="synonym">Pichia ciferrii</name>
    <dbReference type="NCBI Taxonomy" id="1206466"/>
    <lineage>
        <taxon>Eukaryota</taxon>
        <taxon>Fungi</taxon>
        <taxon>Dikarya</taxon>
        <taxon>Ascomycota</taxon>
        <taxon>Saccharomycotina</taxon>
        <taxon>Saccharomycetes</taxon>
        <taxon>Phaffomycetales</taxon>
        <taxon>Wickerhamomycetaceae</taxon>
        <taxon>Wickerhamomyces</taxon>
    </lineage>
</organism>
<feature type="transmembrane region" description="Helical" evidence="7">
    <location>
        <begin position="509"/>
        <end position="531"/>
    </location>
</feature>
<feature type="region of interest" description="Disordered" evidence="6">
    <location>
        <begin position="1"/>
        <end position="98"/>
    </location>
</feature>
<feature type="transmembrane region" description="Helical" evidence="7">
    <location>
        <begin position="578"/>
        <end position="602"/>
    </location>
</feature>
<evidence type="ECO:0000259" key="8">
    <source>
        <dbReference type="Pfam" id="PF01490"/>
    </source>
</evidence>
<dbReference type="AlphaFoldDB" id="K0KD75"/>
<feature type="compositionally biased region" description="Basic and acidic residues" evidence="6">
    <location>
        <begin position="24"/>
        <end position="35"/>
    </location>
</feature>
<comment type="caution">
    <text evidence="9">The sequence shown here is derived from an EMBL/GenBank/DDBJ whole genome shotgun (WGS) entry which is preliminary data.</text>
</comment>
<proteinExistence type="inferred from homology"/>
<feature type="compositionally biased region" description="Basic and acidic residues" evidence="6">
    <location>
        <begin position="71"/>
        <end position="80"/>
    </location>
</feature>
<evidence type="ECO:0000256" key="3">
    <source>
        <dbReference type="ARBA" id="ARBA00022692"/>
    </source>
</evidence>
<keyword evidence="10" id="KW-1185">Reference proteome</keyword>
<keyword evidence="4 7" id="KW-1133">Transmembrane helix</keyword>
<protein>
    <submittedName>
        <fullName evidence="9">Amino acid permease C3H1.09c</fullName>
    </submittedName>
</protein>
<keyword evidence="3 7" id="KW-0812">Transmembrane</keyword>
<accession>K0KD75</accession>
<evidence type="ECO:0000256" key="5">
    <source>
        <dbReference type="ARBA" id="ARBA00023136"/>
    </source>
</evidence>
<dbReference type="InterPro" id="IPR013057">
    <property type="entry name" value="AA_transpt_TM"/>
</dbReference>
<feature type="transmembrane region" description="Helical" evidence="7">
    <location>
        <begin position="479"/>
        <end position="497"/>
    </location>
</feature>
<feature type="compositionally biased region" description="Acidic residues" evidence="6">
    <location>
        <begin position="323"/>
        <end position="345"/>
    </location>
</feature>
<feature type="transmembrane region" description="Helical" evidence="7">
    <location>
        <begin position="691"/>
        <end position="713"/>
    </location>
</feature>
<evidence type="ECO:0000313" key="10">
    <source>
        <dbReference type="Proteomes" id="UP000009328"/>
    </source>
</evidence>
<keyword evidence="5 7" id="KW-0472">Membrane</keyword>
<feature type="region of interest" description="Disordered" evidence="6">
    <location>
        <begin position="323"/>
        <end position="363"/>
    </location>
</feature>
<reference evidence="9 10" key="1">
    <citation type="journal article" date="2012" name="Eukaryot. Cell">
        <title>Draft genome sequence of Wickerhamomyces ciferrii NRRL Y-1031 F-60-10.</title>
        <authorList>
            <person name="Schneider J."/>
            <person name="Andrea H."/>
            <person name="Blom J."/>
            <person name="Jaenicke S."/>
            <person name="Ruckert C."/>
            <person name="Schorsch C."/>
            <person name="Szczepanowski R."/>
            <person name="Farwick M."/>
            <person name="Goesmann A."/>
            <person name="Puhler A."/>
            <person name="Schaffer S."/>
            <person name="Tauch A."/>
            <person name="Kohler T."/>
            <person name="Brinkrolf K."/>
        </authorList>
    </citation>
    <scope>NUCLEOTIDE SEQUENCE [LARGE SCALE GENOMIC DNA]</scope>
    <source>
        <strain evidence="10">ATCC 14091 / BCRC 22168 / CBS 111 / JCM 3599 / NBRC 0793 / NRRL Y-1031 F-60-10</strain>
    </source>
</reference>
<feature type="compositionally biased region" description="Polar residues" evidence="6">
    <location>
        <begin position="47"/>
        <end position="67"/>
    </location>
</feature>
<feature type="transmembrane region" description="Helical" evidence="7">
    <location>
        <begin position="393"/>
        <end position="413"/>
    </location>
</feature>
<comment type="similarity">
    <text evidence="2">Belongs to the amino acid/polyamine transporter 2 family.</text>
</comment>
<dbReference type="GO" id="GO:0005302">
    <property type="term" value="F:L-tyrosine transmembrane transporter activity"/>
    <property type="evidence" value="ECO:0007669"/>
    <property type="project" value="TreeGrafter"/>
</dbReference>
<dbReference type="InParanoid" id="K0KD75"/>
<sequence length="749" mass="83652">MVSPSDNHLKPVKISGSLSASLKKNGDHENEDSFKIGDFSSKHFTRKSSVFTNPDQQEGDPSTSITNKIEGGFEDKHTETDIASSYKSARSQNRSSSSALANMISSSYKNNNSILDQYNDDQRPVSSRQHRNSNQFSNPSSLDTKANFLKNGLPQHQSNNSNSNPPPEIDVQNPDPTTIDIVGRHLVNDTDAASSIHTRETTHNAPSLSKNGSTENFDSLQLQGGDISRELYNWQREHTNNDPRLRRRSQSFSGSVHGSITEPDFNVSDIRIPGGFRRNFLVTKASRQGLNSNGHQRNAPTFITSNFIEFLTLYGHFAGEELRDEEDDDDEGDGDEFESDTEGHDEESLLIPARRPRRKNEPHKASTTKAVLLLLKAFIGTGVLFLPRGYKNGGWAFASTSLAFFSILSFWCFNQLIEVKKKLNIPSYGDIGGKLYGKHMRASILFSIVASQIGFAAAYIIFTATNLQAFFISVADKHFSMEFYILIQLLVFIPLSLTRKINKLSGTALIADVFIFLGLIYVYYYCSFVVIHEGIADVQLFNSDSWTVFVGTAIFTYEGIGLLIPIQESMQKPSRFPTILFFVMFTATVVFITIGAIGYFAFGTKTETVILLNFPSDSIFVSISQFLYATAILLSTPLQLFPAIRILENGLFEKSGKFDDKIKWRKNYFRILVVLGTALISWAGASDLDRFVSIIGCFACIPLIYIYPPLLHLPTTGDNHFRKGLDILVTIFGVVIMIYISFLTISDWV</sequence>
<gene>
    <name evidence="9" type="ORF">BN7_380</name>
</gene>
<dbReference type="Proteomes" id="UP000009328">
    <property type="component" value="Unassembled WGS sequence"/>
</dbReference>
<feature type="compositionally biased region" description="Low complexity" evidence="6">
    <location>
        <begin position="84"/>
        <end position="98"/>
    </location>
</feature>
<evidence type="ECO:0000313" key="9">
    <source>
        <dbReference type="EMBL" id="CCH40846.1"/>
    </source>
</evidence>
<feature type="region of interest" description="Disordered" evidence="6">
    <location>
        <begin position="194"/>
        <end position="220"/>
    </location>
</feature>
<feature type="transmembrane region" description="Helical" evidence="7">
    <location>
        <begin position="622"/>
        <end position="647"/>
    </location>
</feature>
<feature type="compositionally biased region" description="Polar residues" evidence="6">
    <location>
        <begin position="203"/>
        <end position="220"/>
    </location>
</feature>
<comment type="subcellular location">
    <subcellularLocation>
        <location evidence="1">Vacuole membrane</location>
        <topology evidence="1">Multi-pass membrane protein</topology>
    </subcellularLocation>
</comment>
<feature type="transmembrane region" description="Helical" evidence="7">
    <location>
        <begin position="546"/>
        <end position="566"/>
    </location>
</feature>
<dbReference type="PANTHER" id="PTHR22950:SF530">
    <property type="entry name" value="VACUOLAR AMINO ACID TRANSPORTER 3"/>
    <property type="match status" value="1"/>
</dbReference>
<dbReference type="EMBL" id="CAIF01000007">
    <property type="protein sequence ID" value="CCH40846.1"/>
    <property type="molecule type" value="Genomic_DNA"/>
</dbReference>